<protein>
    <recommendedName>
        <fullName evidence="2">Archaeal Type IV pilin N-terminal domain-containing protein</fullName>
    </recommendedName>
</protein>
<organism evidence="3 4">
    <name type="scientific">Methanorbis rubei</name>
    <dbReference type="NCBI Taxonomy" id="3028300"/>
    <lineage>
        <taxon>Archaea</taxon>
        <taxon>Methanobacteriati</taxon>
        <taxon>Methanobacteriota</taxon>
        <taxon>Stenosarchaea group</taxon>
        <taxon>Methanomicrobia</taxon>
        <taxon>Methanomicrobiales</taxon>
        <taxon>Methanocorpusculaceae</taxon>
        <taxon>Methanorbis</taxon>
    </lineage>
</organism>
<dbReference type="NCBIfam" id="TIGR02537">
    <property type="entry name" value="arch_flag_Nterm"/>
    <property type="match status" value="1"/>
</dbReference>
<gene>
    <name evidence="3" type="ORF">McpCs1_00380</name>
</gene>
<keyword evidence="1" id="KW-0812">Transmembrane</keyword>
<dbReference type="RefSeq" id="WP_338095249.1">
    <property type="nucleotide sequence ID" value="NZ_JAWDKB010000001.1"/>
</dbReference>
<name>A0AAE4MEL3_9EURY</name>
<dbReference type="Pfam" id="PF07790">
    <property type="entry name" value="Pilin_N"/>
    <property type="match status" value="1"/>
</dbReference>
<comment type="caution">
    <text evidence="3">The sequence shown here is derived from an EMBL/GenBank/DDBJ whole genome shotgun (WGS) entry which is preliminary data.</text>
</comment>
<feature type="transmembrane region" description="Helical" evidence="1">
    <location>
        <begin position="6"/>
        <end position="32"/>
    </location>
</feature>
<keyword evidence="1" id="KW-1133">Transmembrane helix</keyword>
<dbReference type="AlphaFoldDB" id="A0AAE4MEL3"/>
<proteinExistence type="predicted"/>
<dbReference type="EMBL" id="JAWDKB010000001">
    <property type="protein sequence ID" value="MDV0442696.1"/>
    <property type="molecule type" value="Genomic_DNA"/>
</dbReference>
<evidence type="ECO:0000259" key="2">
    <source>
        <dbReference type="Pfam" id="PF07790"/>
    </source>
</evidence>
<dbReference type="InterPro" id="IPR013373">
    <property type="entry name" value="Flagellin/pilin_N_arc"/>
</dbReference>
<sequence length="304" mass="32719">MKTDEGISPVIAIVVLIGLVIIAGAIIGLTMFASMENASGTLPDVRFQVSADGVSLYHAGGDSLPLKNLIFYDTSARQSMVVQLIKSGSDSAVPDNQFELNVWETGDKIRIIGGKLDVLSIVGPDSRNHPALLYMGVNAAVLPIGDMVPDEWIEIIVPVEPPEKPEDPKGLTALNEMLLLLTIGNTNIIDGKNDMFKQYPDYYQYTGSISGGSFTINLETNSYGANYDGDRNIHVAFFNQTGEQIGGGNNYSFGNARKTQVMSIPAGVMPGDWCYMTISGKNKNTGQIDSVTIIIRMGYPAETG</sequence>
<evidence type="ECO:0000313" key="3">
    <source>
        <dbReference type="EMBL" id="MDV0442696.1"/>
    </source>
</evidence>
<reference evidence="3 4" key="1">
    <citation type="submission" date="2023-06" db="EMBL/GenBank/DDBJ databases">
        <title>Genome sequence of Methancorpusculaceae sp. Cs1.</title>
        <authorList>
            <person name="Protasov E."/>
            <person name="Platt K."/>
            <person name="Poehlein A."/>
            <person name="Daniel R."/>
            <person name="Brune A."/>
        </authorList>
    </citation>
    <scope>NUCLEOTIDE SEQUENCE [LARGE SCALE GENOMIC DNA]</scope>
    <source>
        <strain evidence="3 4">Cs1</strain>
    </source>
</reference>
<keyword evidence="4" id="KW-1185">Reference proteome</keyword>
<evidence type="ECO:0000313" key="4">
    <source>
        <dbReference type="Proteomes" id="UP001283212"/>
    </source>
</evidence>
<keyword evidence="1" id="KW-0472">Membrane</keyword>
<accession>A0AAE4MEL3</accession>
<dbReference type="InterPro" id="IPR012859">
    <property type="entry name" value="Pilin_N_archaeal"/>
</dbReference>
<feature type="domain" description="Archaeal Type IV pilin N-terminal" evidence="2">
    <location>
        <begin position="5"/>
        <end position="70"/>
    </location>
</feature>
<evidence type="ECO:0000256" key="1">
    <source>
        <dbReference type="SAM" id="Phobius"/>
    </source>
</evidence>
<dbReference type="Proteomes" id="UP001283212">
    <property type="component" value="Unassembled WGS sequence"/>
</dbReference>